<feature type="compositionally biased region" description="Basic residues" evidence="1">
    <location>
        <begin position="139"/>
        <end position="151"/>
    </location>
</feature>
<reference evidence="2" key="1">
    <citation type="submission" date="2021-01" db="EMBL/GenBank/DDBJ databases">
        <authorList>
            <person name="Corre E."/>
            <person name="Pelletier E."/>
            <person name="Niang G."/>
            <person name="Scheremetjew M."/>
            <person name="Finn R."/>
            <person name="Kale V."/>
            <person name="Holt S."/>
            <person name="Cochrane G."/>
            <person name="Meng A."/>
            <person name="Brown T."/>
            <person name="Cohen L."/>
        </authorList>
    </citation>
    <scope>NUCLEOTIDE SEQUENCE</scope>
    <source>
        <strain evidence="2">CCMP1594</strain>
    </source>
</reference>
<name>A0A7S4D3K8_9EUGL</name>
<proteinExistence type="predicted"/>
<accession>A0A7S4D3K8</accession>
<feature type="region of interest" description="Disordered" evidence="1">
    <location>
        <begin position="128"/>
        <end position="151"/>
    </location>
</feature>
<protein>
    <submittedName>
        <fullName evidence="2">Uncharacterized protein</fullName>
    </submittedName>
</protein>
<evidence type="ECO:0000313" key="2">
    <source>
        <dbReference type="EMBL" id="CAE0815162.1"/>
    </source>
</evidence>
<gene>
    <name evidence="2" type="ORF">EGYM00163_LOCUS26319</name>
</gene>
<dbReference type="AlphaFoldDB" id="A0A7S4D3K8"/>
<organism evidence="2">
    <name type="scientific">Eutreptiella gymnastica</name>
    <dbReference type="NCBI Taxonomy" id="73025"/>
    <lineage>
        <taxon>Eukaryota</taxon>
        <taxon>Discoba</taxon>
        <taxon>Euglenozoa</taxon>
        <taxon>Euglenida</taxon>
        <taxon>Spirocuta</taxon>
        <taxon>Euglenophyceae</taxon>
        <taxon>Eutreptiales</taxon>
        <taxon>Eutreptiaceae</taxon>
        <taxon>Eutreptiella</taxon>
    </lineage>
</organism>
<sequence length="151" mass="16593">MFIAPLVCVPNGQKFRGISNMVLNSIVISLLPLPFEPPQRPLAKYGDKHAVRQQKNWFCSCCGLKIAVRALANGLFKAFWDFVRVNGQNMPPSGRSLGHGAPACHLQETQSVGVSVCLSAPHSKCNTTAPDQKITTTHTRSHRKKRTSSQK</sequence>
<evidence type="ECO:0000256" key="1">
    <source>
        <dbReference type="SAM" id="MobiDB-lite"/>
    </source>
</evidence>
<dbReference type="EMBL" id="HBJA01075035">
    <property type="protein sequence ID" value="CAE0815162.1"/>
    <property type="molecule type" value="Transcribed_RNA"/>
</dbReference>